<dbReference type="PANTHER" id="PTHR31987">
    <property type="entry name" value="GLUTAMINASE A-RELATED"/>
    <property type="match status" value="1"/>
</dbReference>
<dbReference type="Pfam" id="PF16335">
    <property type="entry name" value="GtaA_6_Hairpin"/>
    <property type="match status" value="1"/>
</dbReference>
<organism evidence="4 5">
    <name type="scientific">Bacteroides xylanisolvens</name>
    <dbReference type="NCBI Taxonomy" id="371601"/>
    <lineage>
        <taxon>Bacteria</taxon>
        <taxon>Pseudomonadati</taxon>
        <taxon>Bacteroidota</taxon>
        <taxon>Bacteroidia</taxon>
        <taxon>Bacteroidales</taxon>
        <taxon>Bacteroidaceae</taxon>
        <taxon>Bacteroides</taxon>
    </lineage>
</organism>
<dbReference type="InterPro" id="IPR032514">
    <property type="entry name" value="GtaA_central"/>
</dbReference>
<dbReference type="InterPro" id="IPR033433">
    <property type="entry name" value="GtaA_N"/>
</dbReference>
<evidence type="ECO:0000313" key="5">
    <source>
        <dbReference type="Proteomes" id="UP000183040"/>
    </source>
</evidence>
<dbReference type="AlphaFoldDB" id="A0A1H3Z7Z8"/>
<evidence type="ECO:0000313" key="4">
    <source>
        <dbReference type="EMBL" id="SEA19511.1"/>
    </source>
</evidence>
<proteinExistence type="predicted"/>
<dbReference type="Pfam" id="PF16334">
    <property type="entry name" value="DUF4964"/>
    <property type="match status" value="1"/>
</dbReference>
<feature type="domain" description="Glutaminase A N-terminal" evidence="3">
    <location>
        <begin position="268"/>
        <end position="336"/>
    </location>
</feature>
<dbReference type="EMBL" id="FNRP01000003">
    <property type="protein sequence ID" value="SEA19511.1"/>
    <property type="molecule type" value="Genomic_DNA"/>
</dbReference>
<evidence type="ECO:0008006" key="6">
    <source>
        <dbReference type="Google" id="ProtNLM"/>
    </source>
</evidence>
<name>A0A1H3Z7Z8_9BACE</name>
<sequence>MEIRTYHNLVMTWRMMMLSGIILLICSCHPDKELLPFSGIAPSKHTLLALSPDFSISVTGDTINRSYSCLRSGKEFPLTGILRVDGKAYRFLGGDSLRILPLAPLSNDSFGWSAKYSYLFPGKGWEQCGYDDSLWNEGKGAFGPLRGVYPVYTAWGAENIYVRRHVKVDQKEVLEGRKVYIRYICDDQVKLYCNGNYLFEKGFTNRPKCQRLTGEGMNQIVNGNNVLAAYCRNTGGPALLDFGLYIENKNYGDAEPATLKLMDVQAMHTRTVFQCGDVELSIDFVSPSLSEKWDLAGWPVGFVSYQTHTEGKQQHNIKILFDVDMEWMFGKSKVNSWIEQGWHFVKSDSLYLAMAADETTFSCMDGHAILSQKLYVGNEEDKNSGVLLVGYEEGQVLQYDGEVLSPLWNSDGTREVKESMKSVGNRYKELKAECDLLDNRWNSKAFRAGDKGFAEQMLPAYRNFVSSHRFMSFSDNKLFCLGDTLGNVREAYKSFPVLLFFNRTDWMRGLLDPIFEYCEDIHWSKKYPPYDIGLYPVAGKQVKLEDCAVEAAANMLMMTTAVVEAEQDFSYADMHWEQLGMWADYLQKKMKKETYPFTGLLDENDERVKCVLGLAAYRKLIQLKGSL</sequence>
<accession>A0A1H3Z7Z8</accession>
<dbReference type="Proteomes" id="UP000183040">
    <property type="component" value="Unassembled WGS sequence"/>
</dbReference>
<dbReference type="PANTHER" id="PTHR31987:SF1">
    <property type="entry name" value="GLUTAMINASE A"/>
    <property type="match status" value="1"/>
</dbReference>
<protein>
    <recommendedName>
        <fullName evidence="6">DUF4965 domain-containing protein</fullName>
    </recommendedName>
</protein>
<feature type="domain" description="Glutaminase A central" evidence="2">
    <location>
        <begin position="488"/>
        <end position="625"/>
    </location>
</feature>
<evidence type="ECO:0000259" key="2">
    <source>
        <dbReference type="Pfam" id="PF16335"/>
    </source>
</evidence>
<dbReference type="Pfam" id="PF17168">
    <property type="entry name" value="DUF5127"/>
    <property type="match status" value="1"/>
</dbReference>
<dbReference type="RefSeq" id="WP_074705166.1">
    <property type="nucleotide sequence ID" value="NZ_FNRP01000003.1"/>
</dbReference>
<gene>
    <name evidence="4" type="ORF">SAMN04487924_10381</name>
</gene>
<evidence type="ECO:0000259" key="1">
    <source>
        <dbReference type="Pfam" id="PF16334"/>
    </source>
</evidence>
<dbReference type="InterPro" id="IPR052743">
    <property type="entry name" value="Glutaminase_GtaA"/>
</dbReference>
<reference evidence="4 5" key="1">
    <citation type="submission" date="2016-10" db="EMBL/GenBank/DDBJ databases">
        <authorList>
            <person name="de Groot N.N."/>
        </authorList>
    </citation>
    <scope>NUCLEOTIDE SEQUENCE [LARGE SCALE GENOMIC DNA]</scope>
    <source>
        <strain evidence="4 5">NLAE-zl-G339</strain>
    </source>
</reference>
<feature type="domain" description="DUF4964" evidence="1">
    <location>
        <begin position="46"/>
        <end position="103"/>
    </location>
</feature>
<dbReference type="InterPro" id="IPR032515">
    <property type="entry name" value="DUF4964"/>
</dbReference>
<dbReference type="PROSITE" id="PS51257">
    <property type="entry name" value="PROKAR_LIPOPROTEIN"/>
    <property type="match status" value="1"/>
</dbReference>
<dbReference type="Gene3D" id="2.60.120.260">
    <property type="entry name" value="Galactose-binding domain-like"/>
    <property type="match status" value="1"/>
</dbReference>
<evidence type="ECO:0000259" key="3">
    <source>
        <dbReference type="Pfam" id="PF17168"/>
    </source>
</evidence>